<comment type="caution">
    <text evidence="15">The sequence shown here is derived from an EMBL/GenBank/DDBJ whole genome shotgun (WGS) entry which is preliminary data.</text>
</comment>
<dbReference type="EMBL" id="CACTIH010003850">
    <property type="protein sequence ID" value="CAA2986271.1"/>
    <property type="molecule type" value="Genomic_DNA"/>
</dbReference>
<evidence type="ECO:0000313" key="16">
    <source>
        <dbReference type="Proteomes" id="UP000594638"/>
    </source>
</evidence>
<keyword evidence="10 13" id="KW-0503">Monooxygenase</keyword>
<keyword evidence="7 14" id="KW-1133">Transmembrane helix</keyword>
<evidence type="ECO:0000256" key="5">
    <source>
        <dbReference type="ARBA" id="ARBA00022723"/>
    </source>
</evidence>
<comment type="subcellular location">
    <subcellularLocation>
        <location evidence="1">Membrane</location>
        <topology evidence="1">Single-pass type II membrane protein</topology>
    </subcellularLocation>
</comment>
<evidence type="ECO:0000256" key="6">
    <source>
        <dbReference type="ARBA" id="ARBA00022968"/>
    </source>
</evidence>
<dbReference type="CDD" id="cd11072">
    <property type="entry name" value="CYP71-like"/>
    <property type="match status" value="1"/>
</dbReference>
<sequence length="510" mass="57686">MDIQLLPFNFTTSLFLVSIIFLLVKRWKKSNSHKKNKTLPPTPWKLPLIGNMHQLVGSPPHHALRKLSKRYGPIVHLQLGEVSTIVVSSRETAKNVLKVHDPACADKGENLGVKIMWYDYGDIAFSPYNEHWRQMRKICILELLSAKNVRSFGSIRLDETSQLIEYIQSCSGEPVNLTKKISSLISSITCRAAFGQVLKDKDTLIMFMKEALALTGGFELADFFPSSKLLQVISWNKNRLWKMRGKLDLILDSMISEHKRNLATTGRGNGELGGEDIVDVLLRLQQSGELDIPITNENIKAIIFDLFSAGTETSSTTIDWAMAQMMRNPHVMAMAQAEVRQIARGKGTFEESDVQSLKYLKLVIKETLRLNPPFPLFPRACREECEVNGYTIPLKAKILINVWALGRDPDYWDEPESFKPERFESKSIDFLGNNFEFIPFGAGRRICPGMNFGLANVELPLALLLYHFNWKLPKGMNPDDLDMSEGEGISVPRKNNLYLIPTPYDPSIDG</sequence>
<keyword evidence="11 14" id="KW-0472">Membrane</keyword>
<keyword evidence="6" id="KW-0735">Signal-anchor</keyword>
<dbReference type="InterPro" id="IPR052306">
    <property type="entry name" value="CYP450_71D"/>
</dbReference>
<evidence type="ECO:0000256" key="11">
    <source>
        <dbReference type="ARBA" id="ARBA00023136"/>
    </source>
</evidence>
<evidence type="ECO:0000256" key="13">
    <source>
        <dbReference type="RuleBase" id="RU000461"/>
    </source>
</evidence>
<dbReference type="PRINTS" id="PR00385">
    <property type="entry name" value="P450"/>
</dbReference>
<comment type="similarity">
    <text evidence="2 13">Belongs to the cytochrome P450 family.</text>
</comment>
<dbReference type="InterPro" id="IPR017972">
    <property type="entry name" value="Cyt_P450_CS"/>
</dbReference>
<evidence type="ECO:0000256" key="10">
    <source>
        <dbReference type="ARBA" id="ARBA00023033"/>
    </source>
</evidence>
<dbReference type="PANTHER" id="PTHR47953:SF16">
    <property type="entry name" value="CYTOCHROME P450 71D8"/>
    <property type="match status" value="1"/>
</dbReference>
<evidence type="ECO:0000256" key="12">
    <source>
        <dbReference type="PIRSR" id="PIRSR602401-1"/>
    </source>
</evidence>
<comment type="cofactor">
    <cofactor evidence="12">
        <name>heme</name>
        <dbReference type="ChEBI" id="CHEBI:30413"/>
    </cofactor>
</comment>
<dbReference type="OrthoDB" id="2789670at2759"/>
<evidence type="ECO:0000256" key="4">
    <source>
        <dbReference type="ARBA" id="ARBA00022692"/>
    </source>
</evidence>
<dbReference type="PANTHER" id="PTHR47953">
    <property type="entry name" value="OS08G0105600 PROTEIN"/>
    <property type="match status" value="1"/>
</dbReference>
<protein>
    <submittedName>
        <fullName evidence="15">Premnaspirodiene oxygenase-like</fullName>
    </submittedName>
</protein>
<dbReference type="GO" id="GO:0016020">
    <property type="term" value="C:membrane"/>
    <property type="evidence" value="ECO:0007669"/>
    <property type="project" value="UniProtKB-SubCell"/>
</dbReference>
<dbReference type="GO" id="GO:0005506">
    <property type="term" value="F:iron ion binding"/>
    <property type="evidence" value="ECO:0007669"/>
    <property type="project" value="InterPro"/>
</dbReference>
<dbReference type="GO" id="GO:0020037">
    <property type="term" value="F:heme binding"/>
    <property type="evidence" value="ECO:0007669"/>
    <property type="project" value="InterPro"/>
</dbReference>
<dbReference type="InterPro" id="IPR036396">
    <property type="entry name" value="Cyt_P450_sf"/>
</dbReference>
<dbReference type="InterPro" id="IPR001128">
    <property type="entry name" value="Cyt_P450"/>
</dbReference>
<evidence type="ECO:0000256" key="14">
    <source>
        <dbReference type="SAM" id="Phobius"/>
    </source>
</evidence>
<keyword evidence="8 13" id="KW-0560">Oxidoreductase</keyword>
<dbReference type="InterPro" id="IPR002401">
    <property type="entry name" value="Cyt_P450_E_grp-I"/>
</dbReference>
<feature type="transmembrane region" description="Helical" evidence="14">
    <location>
        <begin position="6"/>
        <end position="24"/>
    </location>
</feature>
<organism evidence="15 16">
    <name type="scientific">Olea europaea subsp. europaea</name>
    <dbReference type="NCBI Taxonomy" id="158383"/>
    <lineage>
        <taxon>Eukaryota</taxon>
        <taxon>Viridiplantae</taxon>
        <taxon>Streptophyta</taxon>
        <taxon>Embryophyta</taxon>
        <taxon>Tracheophyta</taxon>
        <taxon>Spermatophyta</taxon>
        <taxon>Magnoliopsida</taxon>
        <taxon>eudicotyledons</taxon>
        <taxon>Gunneridae</taxon>
        <taxon>Pentapetalae</taxon>
        <taxon>asterids</taxon>
        <taxon>lamiids</taxon>
        <taxon>Lamiales</taxon>
        <taxon>Oleaceae</taxon>
        <taxon>Oleeae</taxon>
        <taxon>Olea</taxon>
    </lineage>
</organism>
<keyword evidence="9 12" id="KW-0408">Iron</keyword>
<dbReference type="GO" id="GO:0016705">
    <property type="term" value="F:oxidoreductase activity, acting on paired donors, with incorporation or reduction of molecular oxygen"/>
    <property type="evidence" value="ECO:0007669"/>
    <property type="project" value="InterPro"/>
</dbReference>
<feature type="binding site" description="axial binding residue" evidence="12">
    <location>
        <position position="447"/>
    </location>
    <ligand>
        <name>heme</name>
        <dbReference type="ChEBI" id="CHEBI:30413"/>
    </ligand>
    <ligandPart>
        <name>Fe</name>
        <dbReference type="ChEBI" id="CHEBI:18248"/>
    </ligandPart>
</feature>
<evidence type="ECO:0000256" key="8">
    <source>
        <dbReference type="ARBA" id="ARBA00023002"/>
    </source>
</evidence>
<dbReference type="AlphaFoldDB" id="A0A8S0S3K5"/>
<evidence type="ECO:0000313" key="15">
    <source>
        <dbReference type="EMBL" id="CAA2986271.1"/>
    </source>
</evidence>
<keyword evidence="4 14" id="KW-0812">Transmembrane</keyword>
<dbReference type="SUPFAM" id="SSF48264">
    <property type="entry name" value="Cytochrome P450"/>
    <property type="match status" value="1"/>
</dbReference>
<name>A0A8S0S3K5_OLEEU</name>
<keyword evidence="5 12" id="KW-0479">Metal-binding</keyword>
<dbReference type="Pfam" id="PF00067">
    <property type="entry name" value="p450"/>
    <property type="match status" value="1"/>
</dbReference>
<evidence type="ECO:0000256" key="9">
    <source>
        <dbReference type="ARBA" id="ARBA00023004"/>
    </source>
</evidence>
<dbReference type="Gene3D" id="1.10.630.10">
    <property type="entry name" value="Cytochrome P450"/>
    <property type="match status" value="1"/>
</dbReference>
<gene>
    <name evidence="15" type="ORF">OLEA9_A120982</name>
</gene>
<evidence type="ECO:0000256" key="3">
    <source>
        <dbReference type="ARBA" id="ARBA00022617"/>
    </source>
</evidence>
<keyword evidence="16" id="KW-1185">Reference proteome</keyword>
<evidence type="ECO:0000256" key="1">
    <source>
        <dbReference type="ARBA" id="ARBA00004606"/>
    </source>
</evidence>
<proteinExistence type="inferred from homology"/>
<evidence type="ECO:0000256" key="7">
    <source>
        <dbReference type="ARBA" id="ARBA00022989"/>
    </source>
</evidence>
<dbReference type="FunFam" id="1.10.630.10:FF:000043">
    <property type="entry name" value="Cytochrome P450 99A2"/>
    <property type="match status" value="1"/>
</dbReference>
<dbReference type="Gramene" id="OE9A120982T1">
    <property type="protein sequence ID" value="OE9A120982C1"/>
    <property type="gene ID" value="OE9A120982"/>
</dbReference>
<accession>A0A8S0S3K5</accession>
<dbReference type="GO" id="GO:0004497">
    <property type="term" value="F:monooxygenase activity"/>
    <property type="evidence" value="ECO:0007669"/>
    <property type="project" value="UniProtKB-KW"/>
</dbReference>
<keyword evidence="3 12" id="KW-0349">Heme</keyword>
<dbReference type="Proteomes" id="UP000594638">
    <property type="component" value="Unassembled WGS sequence"/>
</dbReference>
<reference evidence="15 16" key="1">
    <citation type="submission" date="2019-12" db="EMBL/GenBank/DDBJ databases">
        <authorList>
            <person name="Alioto T."/>
            <person name="Alioto T."/>
            <person name="Gomez Garrido J."/>
        </authorList>
    </citation>
    <scope>NUCLEOTIDE SEQUENCE [LARGE SCALE GENOMIC DNA]</scope>
</reference>
<dbReference type="PROSITE" id="PS00086">
    <property type="entry name" value="CYTOCHROME_P450"/>
    <property type="match status" value="1"/>
</dbReference>
<evidence type="ECO:0000256" key="2">
    <source>
        <dbReference type="ARBA" id="ARBA00010617"/>
    </source>
</evidence>
<dbReference type="PRINTS" id="PR00463">
    <property type="entry name" value="EP450I"/>
</dbReference>